<evidence type="ECO:0000313" key="1">
    <source>
        <dbReference type="Proteomes" id="UP000790787"/>
    </source>
</evidence>
<evidence type="ECO:0000313" key="2">
    <source>
        <dbReference type="RefSeq" id="XP_075101824.1"/>
    </source>
</evidence>
<dbReference type="RefSeq" id="XP_075101824.1">
    <property type="nucleotide sequence ID" value="XM_075245723.1"/>
</dbReference>
<organism evidence="1 2">
    <name type="scientific">Nicotiana tabacum</name>
    <name type="common">Common tobacco</name>
    <dbReference type="NCBI Taxonomy" id="4097"/>
    <lineage>
        <taxon>Eukaryota</taxon>
        <taxon>Viridiplantae</taxon>
        <taxon>Streptophyta</taxon>
        <taxon>Embryophyta</taxon>
        <taxon>Tracheophyta</taxon>
        <taxon>Spermatophyta</taxon>
        <taxon>Magnoliopsida</taxon>
        <taxon>eudicotyledons</taxon>
        <taxon>Gunneridae</taxon>
        <taxon>Pentapetalae</taxon>
        <taxon>asterids</taxon>
        <taxon>lamiids</taxon>
        <taxon>Solanales</taxon>
        <taxon>Solanaceae</taxon>
        <taxon>Nicotianoideae</taxon>
        <taxon>Nicotianeae</taxon>
        <taxon>Nicotiana</taxon>
    </lineage>
</organism>
<keyword evidence="1" id="KW-1185">Reference proteome</keyword>
<name>A0AC58TXC3_TOBAC</name>
<protein>
    <submittedName>
        <fullName evidence="2">Uncharacterized protein LOC142177252</fullName>
    </submittedName>
</protein>
<reference evidence="1" key="1">
    <citation type="journal article" date="2014" name="Nat. Commun.">
        <title>The tobacco genome sequence and its comparison with those of tomato and potato.</title>
        <authorList>
            <person name="Sierro N."/>
            <person name="Battey J.N."/>
            <person name="Ouadi S."/>
            <person name="Bakaher N."/>
            <person name="Bovet L."/>
            <person name="Willig A."/>
            <person name="Goepfert S."/>
            <person name="Peitsch M.C."/>
            <person name="Ivanov N.V."/>
        </authorList>
    </citation>
    <scope>NUCLEOTIDE SEQUENCE [LARGE SCALE GENOMIC DNA]</scope>
</reference>
<accession>A0AC58TXC3</accession>
<gene>
    <name evidence="2" type="primary">LOC142177252</name>
</gene>
<sequence>MDIVGPLPLGPEKGPYQKIDEREVVDFIWDHIICRFRILKKIACDSRPQFVGSKVAKFLEGLKIKRTTSSPYHPSANVQAESTNKRLGNPLGLGVYPKVYRFWHEALFF</sequence>
<dbReference type="Proteomes" id="UP000790787">
    <property type="component" value="Chromosome 23"/>
</dbReference>
<reference evidence="2" key="2">
    <citation type="submission" date="2025-08" db="UniProtKB">
        <authorList>
            <consortium name="RefSeq"/>
        </authorList>
    </citation>
    <scope>IDENTIFICATION</scope>
    <source>
        <tissue evidence="2">Leaf</tissue>
    </source>
</reference>
<proteinExistence type="predicted"/>